<name>A0AAJ0M7V4_9PEZI</name>
<sequence length="878" mass="98281">MSVSSIRIYINMALEYLDSPYRVDDVEPNLQQAEQRLSSLSPDDAGPLIAQIADIRAKLDNMVKPADARQVKAAQGKIRQARDYIDTNRGNLTPSDKDHIEDLFQIAVQYLDNIADERKADKLKAPVLAEIAQVRAQYGTNTTAPPPPPKPATPPPPSQQFYDAKRKVFWANDYFTTPGRVEQTEPELAQAEQLLQGDASREADALRAEMAALRDQLADMVMPSDEAVVRAAQRDVQSVGDYMDRQRAFLHKSDTIEELDGRLQKVVDEGLSKIKHPRKAEQLKAPVLAEIARLRAELGIAVKDRTWQPPMAPCQPPTNYPQTQYQQVQTQRSPEPADTTTLTLSPSDLSLLNRAKRTLLQARSNIESRRIQDVESLLFDASTALSPLADPHKAALLAEISQLRSDLSAARVEEDTRIITSELDRRLGSIESDLGSDSMRYSVQSYTQRFEREDVRRILTPERYRGYEAKFTELMDKNAAKLKREVLASAARAMAGLEERLAGNPFMGLQGYQVSKVDGEVRGLRWQVERELRQLPEEDADRASVEGELKRLDAKLAGYSDAWAKAGLHDEVRRGWAVVGEEVKGWEGEGFELGEGGATALDEPQMPLTRLAIRRAQYYLRGDTYVQRTRDENPGDEVVAEVDRDAEQLLEAAGTKMAEAFDRVMGVAEGMDTPIEDRWLREKPGYLITGAEGTFEKTRFYELVVGRIRALDQRWKDELAAVHKGREGLCERLTTEGVQKWPSIVAGIRTVSGFDPSSARPGDAVHLQGVYNRAGWDFGGEYGFSMRFNGVPLGGFYEPYINTAMEHAAYGLKLRIDDHEAWDLVGVVLGPGSINERTKRTIRRGMDTEEIEEWLPIECLRMRVIALRAGPVVVGPQS</sequence>
<accession>A0AAJ0M7V4</accession>
<reference evidence="2" key="2">
    <citation type="submission" date="2023-06" db="EMBL/GenBank/DDBJ databases">
        <authorList>
            <consortium name="Lawrence Berkeley National Laboratory"/>
            <person name="Haridas S."/>
            <person name="Hensen N."/>
            <person name="Bonometti L."/>
            <person name="Westerberg I."/>
            <person name="Brannstrom I.O."/>
            <person name="Guillou S."/>
            <person name="Cros-Aarteil S."/>
            <person name="Calhoun S."/>
            <person name="Kuo A."/>
            <person name="Mondo S."/>
            <person name="Pangilinan J."/>
            <person name="Riley R."/>
            <person name="Labutti K."/>
            <person name="Andreopoulos B."/>
            <person name="Lipzen A."/>
            <person name="Chen C."/>
            <person name="Yanf M."/>
            <person name="Daum C."/>
            <person name="Ng V."/>
            <person name="Clum A."/>
            <person name="Steindorff A."/>
            <person name="Ohm R."/>
            <person name="Martin F."/>
            <person name="Silar P."/>
            <person name="Natvig D."/>
            <person name="Lalanne C."/>
            <person name="Gautier V."/>
            <person name="Ament-Velasquez S.L."/>
            <person name="Kruys A."/>
            <person name="Hutchinson M.I."/>
            <person name="Powell A.J."/>
            <person name="Barry K."/>
            <person name="Miller A.N."/>
            <person name="Grigoriev I.V."/>
            <person name="Debuchy R."/>
            <person name="Gladieux P."/>
            <person name="Thoren M.H."/>
            <person name="Johannesson H."/>
        </authorList>
    </citation>
    <scope>NUCLEOTIDE SEQUENCE</scope>
    <source>
        <strain evidence="2">CBS 955.72</strain>
    </source>
</reference>
<dbReference type="EMBL" id="JAUIQD010000009">
    <property type="protein sequence ID" value="KAK3339870.1"/>
    <property type="molecule type" value="Genomic_DNA"/>
</dbReference>
<evidence type="ECO:0000313" key="2">
    <source>
        <dbReference type="EMBL" id="KAK3339870.1"/>
    </source>
</evidence>
<reference evidence="2" key="1">
    <citation type="journal article" date="2023" name="Mol. Phylogenet. Evol.">
        <title>Genome-scale phylogeny and comparative genomics of the fungal order Sordariales.</title>
        <authorList>
            <person name="Hensen N."/>
            <person name="Bonometti L."/>
            <person name="Westerberg I."/>
            <person name="Brannstrom I.O."/>
            <person name="Guillou S."/>
            <person name="Cros-Aarteil S."/>
            <person name="Calhoun S."/>
            <person name="Haridas S."/>
            <person name="Kuo A."/>
            <person name="Mondo S."/>
            <person name="Pangilinan J."/>
            <person name="Riley R."/>
            <person name="LaButti K."/>
            <person name="Andreopoulos B."/>
            <person name="Lipzen A."/>
            <person name="Chen C."/>
            <person name="Yan M."/>
            <person name="Daum C."/>
            <person name="Ng V."/>
            <person name="Clum A."/>
            <person name="Steindorff A."/>
            <person name="Ohm R.A."/>
            <person name="Martin F."/>
            <person name="Silar P."/>
            <person name="Natvig D.O."/>
            <person name="Lalanne C."/>
            <person name="Gautier V."/>
            <person name="Ament-Velasquez S.L."/>
            <person name="Kruys A."/>
            <person name="Hutchinson M.I."/>
            <person name="Powell A.J."/>
            <person name="Barry K."/>
            <person name="Miller A.N."/>
            <person name="Grigoriev I.V."/>
            <person name="Debuchy R."/>
            <person name="Gladieux P."/>
            <person name="Hiltunen Thoren M."/>
            <person name="Johannesson H."/>
        </authorList>
    </citation>
    <scope>NUCLEOTIDE SEQUENCE</scope>
    <source>
        <strain evidence="2">CBS 955.72</strain>
    </source>
</reference>
<evidence type="ECO:0000256" key="1">
    <source>
        <dbReference type="SAM" id="MobiDB-lite"/>
    </source>
</evidence>
<feature type="compositionally biased region" description="Pro residues" evidence="1">
    <location>
        <begin position="144"/>
        <end position="158"/>
    </location>
</feature>
<proteinExistence type="predicted"/>
<feature type="region of interest" description="Disordered" evidence="1">
    <location>
        <begin position="139"/>
        <end position="160"/>
    </location>
</feature>
<dbReference type="AlphaFoldDB" id="A0AAJ0M7V4"/>
<dbReference type="Proteomes" id="UP001275084">
    <property type="component" value="Unassembled WGS sequence"/>
</dbReference>
<keyword evidence="3" id="KW-1185">Reference proteome</keyword>
<evidence type="ECO:0000313" key="3">
    <source>
        <dbReference type="Proteomes" id="UP001275084"/>
    </source>
</evidence>
<gene>
    <name evidence="2" type="ORF">B0T25DRAFT_466995</name>
</gene>
<organism evidence="2 3">
    <name type="scientific">Lasiosphaeria hispida</name>
    <dbReference type="NCBI Taxonomy" id="260671"/>
    <lineage>
        <taxon>Eukaryota</taxon>
        <taxon>Fungi</taxon>
        <taxon>Dikarya</taxon>
        <taxon>Ascomycota</taxon>
        <taxon>Pezizomycotina</taxon>
        <taxon>Sordariomycetes</taxon>
        <taxon>Sordariomycetidae</taxon>
        <taxon>Sordariales</taxon>
        <taxon>Lasiosphaeriaceae</taxon>
        <taxon>Lasiosphaeria</taxon>
    </lineage>
</organism>
<comment type="caution">
    <text evidence="2">The sequence shown here is derived from an EMBL/GenBank/DDBJ whole genome shotgun (WGS) entry which is preliminary data.</text>
</comment>
<protein>
    <submittedName>
        <fullName evidence="2">Uncharacterized protein</fullName>
    </submittedName>
</protein>